<evidence type="ECO:0000313" key="8">
    <source>
        <dbReference type="Proteomes" id="UP000649604"/>
    </source>
</evidence>
<dbReference type="GO" id="GO:0006096">
    <property type="term" value="P:glycolytic process"/>
    <property type="evidence" value="ECO:0007669"/>
    <property type="project" value="UniProtKB-KW"/>
</dbReference>
<evidence type="ECO:0000256" key="5">
    <source>
        <dbReference type="PIRSR" id="PIRSR613078-1"/>
    </source>
</evidence>
<dbReference type="InterPro" id="IPR017578">
    <property type="entry name" value="Ribazole_CobC"/>
</dbReference>
<gene>
    <name evidence="7" type="primary">cobC</name>
    <name evidence="7" type="ORF">GF339_13540</name>
</gene>
<name>A0A9D5Q6U9_9BACT</name>
<dbReference type="EC" id="3.1.3.73" evidence="4"/>
<dbReference type="GO" id="GO:0009236">
    <property type="term" value="P:cobalamin biosynthetic process"/>
    <property type="evidence" value="ECO:0007669"/>
    <property type="project" value="UniProtKB-UniRule"/>
</dbReference>
<organism evidence="7 8">
    <name type="scientific">candidate division KSB3 bacterium</name>
    <dbReference type="NCBI Taxonomy" id="2044937"/>
    <lineage>
        <taxon>Bacteria</taxon>
        <taxon>candidate division KSB3</taxon>
    </lineage>
</organism>
<feature type="binding site" evidence="6">
    <location>
        <begin position="88"/>
        <end position="91"/>
    </location>
    <ligand>
        <name>substrate</name>
    </ligand>
</feature>
<evidence type="ECO:0000256" key="6">
    <source>
        <dbReference type="PIRSR" id="PIRSR613078-2"/>
    </source>
</evidence>
<dbReference type="InterPro" id="IPR013078">
    <property type="entry name" value="His_Pase_superF_clade-1"/>
</dbReference>
<evidence type="ECO:0000313" key="7">
    <source>
        <dbReference type="EMBL" id="MBD3325602.1"/>
    </source>
</evidence>
<reference evidence="7" key="1">
    <citation type="submission" date="2019-11" db="EMBL/GenBank/DDBJ databases">
        <title>Microbial mats filling the niche in hypersaline microbial mats.</title>
        <authorList>
            <person name="Wong H.L."/>
            <person name="Macleod F.I."/>
            <person name="White R.A. III"/>
            <person name="Burns B.P."/>
        </authorList>
    </citation>
    <scope>NUCLEOTIDE SEQUENCE</scope>
    <source>
        <strain evidence="7">Rbin_158</strain>
    </source>
</reference>
<feature type="binding site" evidence="6">
    <location>
        <position position="64"/>
    </location>
    <ligand>
        <name>substrate</name>
    </ligand>
</feature>
<dbReference type="SUPFAM" id="SSF53254">
    <property type="entry name" value="Phosphoglycerate mutase-like"/>
    <property type="match status" value="1"/>
</dbReference>
<dbReference type="InterPro" id="IPR005952">
    <property type="entry name" value="Phosphogly_mut1"/>
</dbReference>
<dbReference type="Pfam" id="PF00300">
    <property type="entry name" value="His_Phos_1"/>
    <property type="match status" value="1"/>
</dbReference>
<sequence length="218" mass="23980">MMPINISTEIYLIRHGKTQCAAKGQYIGSTDVPLSAHGMQQARLLAERLQTLQVDACYCSMLTRCRETASLLAAPHRLPVVPVAALREIDYGRWEGLTLDEIAAQHPTVYAAWRNDPATVRPPGGESGVEVLRRVRPAMEQIASAHPGQRVLVIAHRTVNRLWLCDVLGYPLASYRQAVGQDFTAVNILAYAPPPTAHLSGTHSRFSVIVLNDTSHLQ</sequence>
<comment type="similarity">
    <text evidence="1">Belongs to the phosphoglycerate mutase family. BPG-dependent PGAM subfamily.</text>
</comment>
<dbReference type="InterPro" id="IPR029033">
    <property type="entry name" value="His_PPase_superfam"/>
</dbReference>
<proteinExistence type="inferred from homology"/>
<dbReference type="SMART" id="SM00855">
    <property type="entry name" value="PGAM"/>
    <property type="match status" value="1"/>
</dbReference>
<protein>
    <recommendedName>
        <fullName evidence="4">Alpha-ribazole phosphatase</fullName>
        <ecNumber evidence="4">3.1.3.73</ecNumber>
    </recommendedName>
</protein>
<dbReference type="GO" id="GO:0016868">
    <property type="term" value="F:intramolecular phosphotransferase activity"/>
    <property type="evidence" value="ECO:0007669"/>
    <property type="project" value="InterPro"/>
</dbReference>
<evidence type="ECO:0000256" key="1">
    <source>
        <dbReference type="ARBA" id="ARBA00006717"/>
    </source>
</evidence>
<dbReference type="PANTHER" id="PTHR11931">
    <property type="entry name" value="PHOSPHOGLYCERATE MUTASE"/>
    <property type="match status" value="1"/>
</dbReference>
<evidence type="ECO:0000256" key="2">
    <source>
        <dbReference type="ARBA" id="ARBA00023152"/>
    </source>
</evidence>
<dbReference type="NCBIfam" id="TIGR03162">
    <property type="entry name" value="ribazole_cobC"/>
    <property type="match status" value="1"/>
</dbReference>
<evidence type="ECO:0000256" key="3">
    <source>
        <dbReference type="ARBA" id="ARBA00023235"/>
    </source>
</evidence>
<accession>A0A9D5Q6U9</accession>
<dbReference type="Gene3D" id="3.40.50.1240">
    <property type="entry name" value="Phosphoglycerate mutase-like"/>
    <property type="match status" value="1"/>
</dbReference>
<evidence type="ECO:0000256" key="4">
    <source>
        <dbReference type="NCBIfam" id="TIGR03162"/>
    </source>
</evidence>
<feature type="active site" description="Proton donor/acceptor" evidence="5">
    <location>
        <position position="88"/>
    </location>
</feature>
<dbReference type="AlphaFoldDB" id="A0A9D5Q6U9"/>
<keyword evidence="2" id="KW-0324">Glycolysis</keyword>
<keyword evidence="3" id="KW-0413">Isomerase</keyword>
<dbReference type="GO" id="GO:0043755">
    <property type="term" value="F:alpha-ribazole phosphatase activity"/>
    <property type="evidence" value="ECO:0007669"/>
    <property type="project" value="UniProtKB-UniRule"/>
</dbReference>
<dbReference type="CDD" id="cd07067">
    <property type="entry name" value="HP_PGM_like"/>
    <property type="match status" value="1"/>
</dbReference>
<comment type="caution">
    <text evidence="7">The sequence shown here is derived from an EMBL/GenBank/DDBJ whole genome shotgun (WGS) entry which is preliminary data.</text>
</comment>
<feature type="active site" description="Tele-phosphohistidine intermediate" evidence="5">
    <location>
        <position position="15"/>
    </location>
</feature>
<dbReference type="Proteomes" id="UP000649604">
    <property type="component" value="Unassembled WGS sequence"/>
</dbReference>
<dbReference type="EMBL" id="WJJP01000439">
    <property type="protein sequence ID" value="MBD3325602.1"/>
    <property type="molecule type" value="Genomic_DNA"/>
</dbReference>